<reference evidence="1" key="1">
    <citation type="submission" date="2023-10" db="EMBL/GenBank/DDBJ databases">
        <title>Genome assemblies of two species of porcelain crab, Petrolisthes cinctipes and Petrolisthes manimaculis (Anomura: Porcellanidae).</title>
        <authorList>
            <person name="Angst P."/>
        </authorList>
    </citation>
    <scope>NUCLEOTIDE SEQUENCE</scope>
    <source>
        <strain evidence="1">PB745_01</strain>
        <tissue evidence="1">Gill</tissue>
    </source>
</reference>
<name>A0AAE1L3A5_PETCI</name>
<evidence type="ECO:0000313" key="1">
    <source>
        <dbReference type="EMBL" id="KAK3894831.1"/>
    </source>
</evidence>
<gene>
    <name evidence="1" type="ORF">Pcinc_001406</name>
</gene>
<comment type="caution">
    <text evidence="1">The sequence shown here is derived from an EMBL/GenBank/DDBJ whole genome shotgun (WGS) entry which is preliminary data.</text>
</comment>
<dbReference type="EMBL" id="JAWQEG010000087">
    <property type="protein sequence ID" value="KAK3894831.1"/>
    <property type="molecule type" value="Genomic_DNA"/>
</dbReference>
<proteinExistence type="predicted"/>
<accession>A0AAE1L3A5</accession>
<sequence length="104" mass="11192">MDTQTTGPVLVVGTAYNIDGQEDPYNNNGGEVAVMLEVARLFMNSTNGKPRFPIIFVAFDLGSEKCWGPSFPEEVSHLPSCTLSDPLPAAPALRQCQLGLVQLP</sequence>
<keyword evidence="2" id="KW-1185">Reference proteome</keyword>
<dbReference type="Proteomes" id="UP001286313">
    <property type="component" value="Unassembled WGS sequence"/>
</dbReference>
<dbReference type="Gene3D" id="3.40.630.10">
    <property type="entry name" value="Zn peptidases"/>
    <property type="match status" value="1"/>
</dbReference>
<dbReference type="SUPFAM" id="SSF53187">
    <property type="entry name" value="Zn-dependent exopeptidases"/>
    <property type="match status" value="1"/>
</dbReference>
<dbReference type="AlphaFoldDB" id="A0AAE1L3A5"/>
<protein>
    <submittedName>
        <fullName evidence="1">Uncharacterized protein</fullName>
    </submittedName>
</protein>
<evidence type="ECO:0000313" key="2">
    <source>
        <dbReference type="Proteomes" id="UP001286313"/>
    </source>
</evidence>
<organism evidence="1 2">
    <name type="scientific">Petrolisthes cinctipes</name>
    <name type="common">Flat porcelain crab</name>
    <dbReference type="NCBI Taxonomy" id="88211"/>
    <lineage>
        <taxon>Eukaryota</taxon>
        <taxon>Metazoa</taxon>
        <taxon>Ecdysozoa</taxon>
        <taxon>Arthropoda</taxon>
        <taxon>Crustacea</taxon>
        <taxon>Multicrustacea</taxon>
        <taxon>Malacostraca</taxon>
        <taxon>Eumalacostraca</taxon>
        <taxon>Eucarida</taxon>
        <taxon>Decapoda</taxon>
        <taxon>Pleocyemata</taxon>
        <taxon>Anomura</taxon>
        <taxon>Galatheoidea</taxon>
        <taxon>Porcellanidae</taxon>
        <taxon>Petrolisthes</taxon>
    </lineage>
</organism>